<dbReference type="OrthoDB" id="10065089at2759"/>
<comment type="caution">
    <text evidence="1">The sequence shown here is derived from an EMBL/GenBank/DDBJ whole genome shotgun (WGS) entry which is preliminary data.</text>
</comment>
<evidence type="ECO:0000313" key="1">
    <source>
        <dbReference type="EMBL" id="KAF2905782.1"/>
    </source>
</evidence>
<evidence type="ECO:0000313" key="2">
    <source>
        <dbReference type="Proteomes" id="UP000801492"/>
    </source>
</evidence>
<sequence length="323" mass="36166">MDIEVNICLPINTGLQESLGLKLNINRISRACEIRTRLLSMARPLEEDQPQLPKTIVEIAMQGSAAEGRRRNEIIRSVKTLDEMTEELRKEGFNVSRNGDYIRLLPKRSASAEGKRHVVTVPVKLMNATNDKHVNHVDGKFCTATIRNLEELASLLDPNQVFFLSQDDKARVPISLSTANKQGLLISRSVYLTTIGSAKYDSSTAYSHSRDLDTLLKLPEFESAAKLFRGGLTKPIFIFIVDGGPDENPRYEKVISTGIHHFVENNLDALFIATNAPGRSAFNRVERRMAPLSRELAGLILPHDKSHLDDNGIFSMLTIRYDN</sequence>
<gene>
    <name evidence="1" type="ORF">ILUMI_00394</name>
</gene>
<name>A0A8K0DLZ4_IGNLU</name>
<proteinExistence type="predicted"/>
<reference evidence="1" key="1">
    <citation type="submission" date="2019-08" db="EMBL/GenBank/DDBJ databases">
        <title>The genome of the North American firefly Photinus pyralis.</title>
        <authorList>
            <consortium name="Photinus pyralis genome working group"/>
            <person name="Fallon T.R."/>
            <person name="Sander Lower S.E."/>
            <person name="Weng J.-K."/>
        </authorList>
    </citation>
    <scope>NUCLEOTIDE SEQUENCE</scope>
    <source>
        <strain evidence="1">TRF0915ILg1</strain>
        <tissue evidence="1">Whole body</tissue>
    </source>
</reference>
<keyword evidence="2" id="KW-1185">Reference proteome</keyword>
<protein>
    <submittedName>
        <fullName evidence="1">Uncharacterized protein</fullName>
    </submittedName>
</protein>
<dbReference type="Proteomes" id="UP000801492">
    <property type="component" value="Unassembled WGS sequence"/>
</dbReference>
<dbReference type="EMBL" id="VTPC01000436">
    <property type="protein sequence ID" value="KAF2905782.1"/>
    <property type="molecule type" value="Genomic_DNA"/>
</dbReference>
<dbReference type="PANTHER" id="PTHR46954">
    <property type="entry name" value="C2H2-TYPE DOMAIN-CONTAINING PROTEIN"/>
    <property type="match status" value="1"/>
</dbReference>
<dbReference type="AlphaFoldDB" id="A0A8K0DLZ4"/>
<organism evidence="1 2">
    <name type="scientific">Ignelater luminosus</name>
    <name type="common">Cucubano</name>
    <name type="synonym">Pyrophorus luminosus</name>
    <dbReference type="NCBI Taxonomy" id="2038154"/>
    <lineage>
        <taxon>Eukaryota</taxon>
        <taxon>Metazoa</taxon>
        <taxon>Ecdysozoa</taxon>
        <taxon>Arthropoda</taxon>
        <taxon>Hexapoda</taxon>
        <taxon>Insecta</taxon>
        <taxon>Pterygota</taxon>
        <taxon>Neoptera</taxon>
        <taxon>Endopterygota</taxon>
        <taxon>Coleoptera</taxon>
        <taxon>Polyphaga</taxon>
        <taxon>Elateriformia</taxon>
        <taxon>Elateroidea</taxon>
        <taxon>Elateridae</taxon>
        <taxon>Agrypninae</taxon>
        <taxon>Pyrophorini</taxon>
        <taxon>Ignelater</taxon>
    </lineage>
</organism>
<accession>A0A8K0DLZ4</accession>
<dbReference type="PANTHER" id="PTHR46954:SF1">
    <property type="entry name" value="C2H2-TYPE DOMAIN-CONTAINING PROTEIN"/>
    <property type="match status" value="1"/>
</dbReference>